<organism evidence="1 2">
    <name type="scientific">Brassica campestris</name>
    <name type="common">Field mustard</name>
    <dbReference type="NCBI Taxonomy" id="3711"/>
    <lineage>
        <taxon>Eukaryota</taxon>
        <taxon>Viridiplantae</taxon>
        <taxon>Streptophyta</taxon>
        <taxon>Embryophyta</taxon>
        <taxon>Tracheophyta</taxon>
        <taxon>Spermatophyta</taxon>
        <taxon>Magnoliopsida</taxon>
        <taxon>eudicotyledons</taxon>
        <taxon>Gunneridae</taxon>
        <taxon>Pentapetalae</taxon>
        <taxon>rosids</taxon>
        <taxon>malvids</taxon>
        <taxon>Brassicales</taxon>
        <taxon>Brassicaceae</taxon>
        <taxon>Brassiceae</taxon>
        <taxon>Brassica</taxon>
    </lineage>
</organism>
<reference evidence="2" key="1">
    <citation type="journal article" date="2011" name="Nat. Genet.">
        <title>The genome of the mesopolyploid crop species Brassica rapa.</title>
        <authorList>
            <consortium name="Brassica rapa Genome Sequencing Project Consortium"/>
            <person name="Wang X."/>
            <person name="Wang H."/>
            <person name="Wang J."/>
            <person name="Sun R."/>
            <person name="Wu J."/>
            <person name="Liu S."/>
            <person name="Bai Y."/>
            <person name="Mun J.H."/>
            <person name="Bancroft I."/>
            <person name="Cheng F."/>
            <person name="Huang S."/>
            <person name="Li X."/>
            <person name="Hua W."/>
            <person name="Wang J."/>
            <person name="Wang X."/>
            <person name="Freeling M."/>
            <person name="Pires J.C."/>
            <person name="Paterson A.H."/>
            <person name="Chalhoub B."/>
            <person name="Wang B."/>
            <person name="Hayward A."/>
            <person name="Sharpe A.G."/>
            <person name="Park B.S."/>
            <person name="Weisshaar B."/>
            <person name="Liu B."/>
            <person name="Li B."/>
            <person name="Liu B."/>
            <person name="Tong C."/>
            <person name="Song C."/>
            <person name="Duran C."/>
            <person name="Peng C."/>
            <person name="Geng C."/>
            <person name="Koh C."/>
            <person name="Lin C."/>
            <person name="Edwards D."/>
            <person name="Mu D."/>
            <person name="Shen D."/>
            <person name="Soumpourou E."/>
            <person name="Li F."/>
            <person name="Fraser F."/>
            <person name="Conant G."/>
            <person name="Lassalle G."/>
            <person name="King G.J."/>
            <person name="Bonnema G."/>
            <person name="Tang H."/>
            <person name="Wang H."/>
            <person name="Belcram H."/>
            <person name="Zhou H."/>
            <person name="Hirakawa H."/>
            <person name="Abe H."/>
            <person name="Guo H."/>
            <person name="Wang H."/>
            <person name="Jin H."/>
            <person name="Parkin I.A."/>
            <person name="Batley J."/>
            <person name="Kim J.S."/>
            <person name="Just J."/>
            <person name="Li J."/>
            <person name="Xu J."/>
            <person name="Deng J."/>
            <person name="Kim J.A."/>
            <person name="Li J."/>
            <person name="Yu J."/>
            <person name="Meng J."/>
            <person name="Wang J."/>
            <person name="Min J."/>
            <person name="Poulain J."/>
            <person name="Wang J."/>
            <person name="Hatakeyama K."/>
            <person name="Wu K."/>
            <person name="Wang L."/>
            <person name="Fang L."/>
            <person name="Trick M."/>
            <person name="Links M.G."/>
            <person name="Zhao M."/>
            <person name="Jin M."/>
            <person name="Ramchiary N."/>
            <person name="Drou N."/>
            <person name="Berkman P.J."/>
            <person name="Cai Q."/>
            <person name="Huang Q."/>
            <person name="Li R."/>
            <person name="Tabata S."/>
            <person name="Cheng S."/>
            <person name="Zhang S."/>
            <person name="Zhang S."/>
            <person name="Huang S."/>
            <person name="Sato S."/>
            <person name="Sun S."/>
            <person name="Kwon S.J."/>
            <person name="Choi S.R."/>
            <person name="Lee T.H."/>
            <person name="Fan W."/>
            <person name="Zhao X."/>
            <person name="Tan X."/>
            <person name="Xu X."/>
            <person name="Wang Y."/>
            <person name="Qiu Y."/>
            <person name="Yin Y."/>
            <person name="Li Y."/>
            <person name="Du Y."/>
            <person name="Liao Y."/>
            <person name="Lim Y."/>
            <person name="Narusaka Y."/>
            <person name="Wang Y."/>
            <person name="Wang Z."/>
            <person name="Li Z."/>
            <person name="Wang Z."/>
            <person name="Xiong Z."/>
            <person name="Zhang Z."/>
        </authorList>
    </citation>
    <scope>NUCLEOTIDE SEQUENCE [LARGE SCALE GENOMIC DNA]</scope>
    <source>
        <strain evidence="2">cv. Chiifu-401-42</strain>
    </source>
</reference>
<dbReference type="HOGENOM" id="CLU_1436323_0_0_1"/>
<name>M4F0D4_BRACM</name>
<reference evidence="1" key="3">
    <citation type="submission" date="2023-03" db="UniProtKB">
        <authorList>
            <consortium name="EnsemblPlants"/>
        </authorList>
    </citation>
    <scope>IDENTIFICATION</scope>
    <source>
        <strain evidence="1">cv. Chiifu-401-42</strain>
    </source>
</reference>
<dbReference type="InParanoid" id="M4F0D4"/>
<reference evidence="2" key="2">
    <citation type="journal article" date="2018" name="Hortic Res">
        <title>Improved Brassica rapa reference genome by single-molecule sequencing and chromosome conformation capture technologies.</title>
        <authorList>
            <person name="Zhang L."/>
            <person name="Cai X."/>
            <person name="Wu J."/>
            <person name="Liu M."/>
            <person name="Grob S."/>
            <person name="Cheng F."/>
            <person name="Liang J."/>
            <person name="Cai C."/>
            <person name="Liu Z."/>
            <person name="Liu B."/>
            <person name="Wang F."/>
            <person name="Li S."/>
            <person name="Liu F."/>
            <person name="Li X."/>
            <person name="Cheng L."/>
            <person name="Yang W."/>
            <person name="Li M.H."/>
            <person name="Grossniklaus U."/>
            <person name="Zheng H."/>
            <person name="Wang X."/>
        </authorList>
    </citation>
    <scope>NUCLEOTIDE SEQUENCE [LARGE SCALE GENOMIC DNA]</scope>
    <source>
        <strain evidence="2">cv. Chiifu-401-42</strain>
    </source>
</reference>
<dbReference type="Proteomes" id="UP000011750">
    <property type="component" value="Unassembled WGS sequence"/>
</dbReference>
<proteinExistence type="predicted"/>
<dbReference type="AlphaFoldDB" id="M4F0D4"/>
<dbReference type="OMA" id="MHEISTF"/>
<keyword evidence="2" id="KW-1185">Reference proteome</keyword>
<dbReference type="EnsemblPlants" id="Bra034528.1">
    <property type="protein sequence ID" value="Bra034528.1-P"/>
    <property type="gene ID" value="Bra034528"/>
</dbReference>
<accession>M4F0D4</accession>
<evidence type="ECO:0000313" key="1">
    <source>
        <dbReference type="EnsemblPlants" id="Bra034528.1-P"/>
    </source>
</evidence>
<evidence type="ECO:0000313" key="2">
    <source>
        <dbReference type="Proteomes" id="UP000011750"/>
    </source>
</evidence>
<protein>
    <submittedName>
        <fullName evidence="1">Uncharacterized protein</fullName>
    </submittedName>
</protein>
<dbReference type="Gramene" id="Bra034528.1">
    <property type="protein sequence ID" value="Bra034528.1-P"/>
    <property type="gene ID" value="Bra034528"/>
</dbReference>
<sequence length="192" mass="22376">MNFSRKRFPSQSICEYPTLEEHSSPNKERPEAKPVITFKSILSAFHKSQDQEKWTRKSEDMFNLPEPVKPMLYSPQLEANRFNKLQTRHWRPGDHFNQSGDIIHSQEEFYKSIPYTSQHRIKRILINSNLPYLEALALKLQQLFSLSLCTTSEPSKPSRRSQGSSLIPLNHKGSRKIRFFTWSQNPTKGSNG</sequence>